<organism evidence="1 2">
    <name type="scientific">Mycolicibacterium iranicum</name>
    <name type="common">Mycobacterium iranicum</name>
    <dbReference type="NCBI Taxonomy" id="912594"/>
    <lineage>
        <taxon>Bacteria</taxon>
        <taxon>Bacillati</taxon>
        <taxon>Actinomycetota</taxon>
        <taxon>Actinomycetes</taxon>
        <taxon>Mycobacteriales</taxon>
        <taxon>Mycobacteriaceae</taxon>
        <taxon>Mycolicibacterium</taxon>
    </lineage>
</organism>
<dbReference type="InterPro" id="IPR038282">
    <property type="entry name" value="DUF2267_sf"/>
</dbReference>
<dbReference type="InterPro" id="IPR018727">
    <property type="entry name" value="DUF2267"/>
</dbReference>
<dbReference type="OrthoDB" id="952780at2"/>
<protein>
    <recommendedName>
        <fullName evidence="3">DUF2267 domain-containing protein</fullName>
    </recommendedName>
</protein>
<sequence length="126" mass="14231">MDAHEFYRGVAERTMLSKGEAADLTRAVLEVLAMRVSFGEVRHLIRALPDELAESVRWNSKGRRRFNLDDLIKRVSSRTGLNRTETMAGVEAVLLTLREAVDRKAFNDFVSQLPTEFTGLLQSPNP</sequence>
<evidence type="ECO:0000313" key="1">
    <source>
        <dbReference type="EMBL" id="OAN42038.1"/>
    </source>
</evidence>
<accession>A0A178M217</accession>
<dbReference type="EMBL" id="LWCS01000002">
    <property type="protein sequence ID" value="OAN42038.1"/>
    <property type="molecule type" value="Genomic_DNA"/>
</dbReference>
<dbReference type="Proteomes" id="UP000078396">
    <property type="component" value="Unassembled WGS sequence"/>
</dbReference>
<evidence type="ECO:0000313" key="2">
    <source>
        <dbReference type="Proteomes" id="UP000078396"/>
    </source>
</evidence>
<comment type="caution">
    <text evidence="1">The sequence shown here is derived from an EMBL/GenBank/DDBJ whole genome shotgun (WGS) entry which is preliminary data.</text>
</comment>
<name>A0A178M217_MYCIR</name>
<reference evidence="1 2" key="1">
    <citation type="submission" date="2016-04" db="EMBL/GenBank/DDBJ databases">
        <title>Draft Genome Sequences of Staphylococcus capitis Strain H36, S. capitis Strain H65, S. cohnii Strain H62, S. hominis Strain H69, Mycobacterium iranicum Strain H39, Plantibacter sp. Strain H53, Pseudomonas oryzihabitans Strain H72, and Microbacterium sp. Strain H83, isolated from residential settings.</title>
        <authorList>
            <person name="Lymperopoulou D."/>
            <person name="Adams R.I."/>
            <person name="Lindow S."/>
            <person name="Coil D.A."/>
            <person name="Jospin G."/>
            <person name="Eisen J.A."/>
        </authorList>
    </citation>
    <scope>NUCLEOTIDE SEQUENCE [LARGE SCALE GENOMIC DNA]</scope>
    <source>
        <strain evidence="1 2">H39</strain>
    </source>
</reference>
<dbReference type="AlphaFoldDB" id="A0A178M217"/>
<evidence type="ECO:0008006" key="3">
    <source>
        <dbReference type="Google" id="ProtNLM"/>
    </source>
</evidence>
<dbReference type="Pfam" id="PF10025">
    <property type="entry name" value="DUF2267"/>
    <property type="match status" value="1"/>
</dbReference>
<proteinExistence type="predicted"/>
<dbReference type="Gene3D" id="1.10.490.110">
    <property type="entry name" value="Uncharacterized conserved protein DUF2267"/>
    <property type="match status" value="1"/>
</dbReference>
<gene>
    <name evidence="1" type="ORF">A4X20_03220</name>
</gene>